<dbReference type="EMBL" id="BQKI01000009">
    <property type="protein sequence ID" value="GJN02621.1"/>
    <property type="molecule type" value="Genomic_DNA"/>
</dbReference>
<reference evidence="10" key="2">
    <citation type="submission" date="2021-12" db="EMBL/GenBank/DDBJ databases">
        <title>Resequencing data analysis of finger millet.</title>
        <authorList>
            <person name="Hatakeyama M."/>
            <person name="Aluri S."/>
            <person name="Balachadran M.T."/>
            <person name="Sivarajan S.R."/>
            <person name="Poveda L."/>
            <person name="Shimizu-Inatsugi R."/>
            <person name="Schlapbach R."/>
            <person name="Sreeman S.M."/>
            <person name="Shimizu K.K."/>
        </authorList>
    </citation>
    <scope>NUCLEOTIDE SEQUENCE</scope>
</reference>
<feature type="domain" description="Sm" evidence="9">
    <location>
        <begin position="163"/>
        <end position="235"/>
    </location>
</feature>
<dbReference type="SUPFAM" id="SSF50182">
    <property type="entry name" value="Sm-like ribonucleoproteins"/>
    <property type="match status" value="1"/>
</dbReference>
<dbReference type="GO" id="GO:0000387">
    <property type="term" value="P:spliceosomal snRNP assembly"/>
    <property type="evidence" value="ECO:0007669"/>
    <property type="project" value="UniProtKB-UniRule"/>
</dbReference>
<dbReference type="InterPro" id="IPR010920">
    <property type="entry name" value="LSM_dom_sf"/>
</dbReference>
<evidence type="ECO:0000256" key="5">
    <source>
        <dbReference type="ARBA" id="ARBA00023274"/>
    </source>
</evidence>
<keyword evidence="8" id="KW-0472">Membrane</keyword>
<dbReference type="PANTHER" id="PTHR23338">
    <property type="entry name" value="SMALL NUCLEAR RIBONUCLEOPROTEIN SM"/>
    <property type="match status" value="1"/>
</dbReference>
<feature type="transmembrane region" description="Helical" evidence="8">
    <location>
        <begin position="101"/>
        <end position="122"/>
    </location>
</feature>
<dbReference type="CDD" id="cd01724">
    <property type="entry name" value="Sm_D1"/>
    <property type="match status" value="1"/>
</dbReference>
<dbReference type="InterPro" id="IPR034102">
    <property type="entry name" value="Sm_D1"/>
</dbReference>
<evidence type="ECO:0000256" key="8">
    <source>
        <dbReference type="SAM" id="Phobius"/>
    </source>
</evidence>
<keyword evidence="8" id="KW-0812">Transmembrane</keyword>
<dbReference type="Gene3D" id="2.30.30.100">
    <property type="match status" value="1"/>
</dbReference>
<evidence type="ECO:0000256" key="1">
    <source>
        <dbReference type="ARBA" id="ARBA00004123"/>
    </source>
</evidence>
<accession>A0AAV5CWR0</accession>
<dbReference type="InterPro" id="IPR047575">
    <property type="entry name" value="Sm"/>
</dbReference>
<evidence type="ECO:0000256" key="6">
    <source>
        <dbReference type="ARBA" id="ARBA00054531"/>
    </source>
</evidence>
<protein>
    <recommendedName>
        <fullName evidence="7">Small nuclear ribonucleoprotein Sm D1</fullName>
    </recommendedName>
    <alternativeName>
        <fullName evidence="7">snRNP core protein D1</fullName>
    </alternativeName>
</protein>
<reference evidence="10" key="1">
    <citation type="journal article" date="2018" name="DNA Res.">
        <title>Multiple hybrid de novo genome assembly of finger millet, an orphan allotetraploid crop.</title>
        <authorList>
            <person name="Hatakeyama M."/>
            <person name="Aluri S."/>
            <person name="Balachadran M.T."/>
            <person name="Sivarajan S.R."/>
            <person name="Patrignani A."/>
            <person name="Gruter S."/>
            <person name="Poveda L."/>
            <person name="Shimizu-Inatsugi R."/>
            <person name="Baeten J."/>
            <person name="Francoijs K.J."/>
            <person name="Nataraja K.N."/>
            <person name="Reddy Y.A.N."/>
            <person name="Phadnis S."/>
            <person name="Ravikumar R.L."/>
            <person name="Schlapbach R."/>
            <person name="Sreeman S.M."/>
            <person name="Shimizu K.K."/>
        </authorList>
    </citation>
    <scope>NUCLEOTIDE SEQUENCE</scope>
</reference>
<comment type="function">
    <text evidence="6 7">Involved in splicing regulation. Facilitates post-transcriptional gene silencing (PTGS) by limiting the degradation of transgene aberrant RNAs by the RNA quality control (RQC) machinery, thus favoring their entry into cytoplasmic siRNA bodies where they can trigger PTGS. Does not participate in the production of small RNAs.</text>
</comment>
<keyword evidence="5 7" id="KW-0687">Ribonucleoprotein</keyword>
<evidence type="ECO:0000259" key="9">
    <source>
        <dbReference type="PROSITE" id="PS52002"/>
    </source>
</evidence>
<comment type="similarity">
    <text evidence="2 7">Belongs to the snRNP core protein family.</text>
</comment>
<keyword evidence="7" id="KW-0508">mRNA splicing</keyword>
<keyword evidence="11" id="KW-1185">Reference proteome</keyword>
<name>A0AAV5CWR0_ELECO</name>
<dbReference type="AlphaFoldDB" id="A0AAV5CWR0"/>
<evidence type="ECO:0000256" key="2">
    <source>
        <dbReference type="ARBA" id="ARBA00008146"/>
    </source>
</evidence>
<dbReference type="GO" id="GO:0003723">
    <property type="term" value="F:RNA binding"/>
    <property type="evidence" value="ECO:0007669"/>
    <property type="project" value="InterPro"/>
</dbReference>
<keyword evidence="8" id="KW-1133">Transmembrane helix</keyword>
<dbReference type="GO" id="GO:0035194">
    <property type="term" value="P:regulatory ncRNA-mediated post-transcriptional gene silencing"/>
    <property type="evidence" value="ECO:0007669"/>
    <property type="project" value="UniProtKB-ARBA"/>
</dbReference>
<organism evidence="10 11">
    <name type="scientific">Eleusine coracana subsp. coracana</name>
    <dbReference type="NCBI Taxonomy" id="191504"/>
    <lineage>
        <taxon>Eukaryota</taxon>
        <taxon>Viridiplantae</taxon>
        <taxon>Streptophyta</taxon>
        <taxon>Embryophyta</taxon>
        <taxon>Tracheophyta</taxon>
        <taxon>Spermatophyta</taxon>
        <taxon>Magnoliopsida</taxon>
        <taxon>Liliopsida</taxon>
        <taxon>Poales</taxon>
        <taxon>Poaceae</taxon>
        <taxon>PACMAD clade</taxon>
        <taxon>Chloridoideae</taxon>
        <taxon>Cynodonteae</taxon>
        <taxon>Eleusininae</taxon>
        <taxon>Eleusine</taxon>
    </lineage>
</organism>
<evidence type="ECO:0000313" key="11">
    <source>
        <dbReference type="Proteomes" id="UP001054889"/>
    </source>
</evidence>
<dbReference type="Pfam" id="PF01423">
    <property type="entry name" value="LSM"/>
    <property type="match status" value="1"/>
</dbReference>
<dbReference type="FunFam" id="2.30.30.100:FF:000008">
    <property type="entry name" value="Small nuclear ribonucleoprotein Sm D1"/>
    <property type="match status" value="1"/>
</dbReference>
<sequence>MAAAQLHGSAATAAAYRQTRPFAVSPSCRRLQNPLSVSPKVSISTSGVGMKPVDFRARILTKYANEKSRVEELNLKSDQMKESVPADQNVTHKRSAKIHDFCFGIPFGFATLLLGALSLKFWRTGKSSVLFILAQAAISAFLAWKYSHAYFLTNRLLPWGFYASLRFLMKLNNETVTIELKNGTVVHGTITGVDISMNTHLKTVKLTLKGKNPVTLDHLSVRGNNIRYYILPDSLNLETLLVEETPRVKPKKPTAVLLLQIADIDSAEPPCVFPLICLAVEF</sequence>
<keyword evidence="3" id="KW-0677">Repeat</keyword>
<evidence type="ECO:0000256" key="3">
    <source>
        <dbReference type="ARBA" id="ARBA00022737"/>
    </source>
</evidence>
<gene>
    <name evidence="10" type="primary">ga19991</name>
    <name evidence="10" type="ORF">PR202_ga19991</name>
</gene>
<evidence type="ECO:0000256" key="4">
    <source>
        <dbReference type="ARBA" id="ARBA00023242"/>
    </source>
</evidence>
<dbReference type="Proteomes" id="UP001054889">
    <property type="component" value="Unassembled WGS sequence"/>
</dbReference>
<dbReference type="SMART" id="SM00651">
    <property type="entry name" value="Sm"/>
    <property type="match status" value="1"/>
</dbReference>
<dbReference type="PROSITE" id="PS52002">
    <property type="entry name" value="SM"/>
    <property type="match status" value="1"/>
</dbReference>
<comment type="caution">
    <text evidence="10">The sequence shown here is derived from an EMBL/GenBank/DDBJ whole genome shotgun (WGS) entry which is preliminary data.</text>
</comment>
<dbReference type="InterPro" id="IPR001163">
    <property type="entry name" value="Sm_dom_euk/arc"/>
</dbReference>
<comment type="subcellular location">
    <subcellularLocation>
        <location evidence="1 7">Nucleus</location>
    </subcellularLocation>
</comment>
<proteinExistence type="inferred from homology"/>
<evidence type="ECO:0000313" key="10">
    <source>
        <dbReference type="EMBL" id="GJN02621.1"/>
    </source>
</evidence>
<evidence type="ECO:0000256" key="7">
    <source>
        <dbReference type="RuleBase" id="RU365054"/>
    </source>
</evidence>
<dbReference type="InterPro" id="IPR027141">
    <property type="entry name" value="LSm4/Sm_D1/D3"/>
</dbReference>
<keyword evidence="7" id="KW-0507">mRNA processing</keyword>
<dbReference type="GO" id="GO:1990904">
    <property type="term" value="C:ribonucleoprotein complex"/>
    <property type="evidence" value="ECO:0007669"/>
    <property type="project" value="UniProtKB-KW"/>
</dbReference>
<keyword evidence="4 7" id="KW-0539">Nucleus</keyword>
<feature type="transmembrane region" description="Helical" evidence="8">
    <location>
        <begin position="128"/>
        <end position="146"/>
    </location>
</feature>
<dbReference type="GO" id="GO:0016607">
    <property type="term" value="C:nuclear speck"/>
    <property type="evidence" value="ECO:0007669"/>
    <property type="project" value="UniProtKB-ARBA"/>
</dbReference>